<evidence type="ECO:0000313" key="4">
    <source>
        <dbReference type="Proteomes" id="UP000198804"/>
    </source>
</evidence>
<dbReference type="Proteomes" id="UP000198804">
    <property type="component" value="Unassembled WGS sequence"/>
</dbReference>
<dbReference type="PANTHER" id="PTHR43157">
    <property type="entry name" value="PHOSPHATIDYLINOSITOL-GLYCAN BIOSYNTHESIS CLASS F PROTEIN-RELATED"/>
    <property type="match status" value="1"/>
</dbReference>
<gene>
    <name evidence="3" type="ORF">SAMN04488125_12461</name>
</gene>
<dbReference type="PRINTS" id="PR00081">
    <property type="entry name" value="GDHRDH"/>
</dbReference>
<dbReference type="PRINTS" id="PR00080">
    <property type="entry name" value="SDRFAMILY"/>
</dbReference>
<dbReference type="AlphaFoldDB" id="A0A1I4KIT5"/>
<keyword evidence="1" id="KW-0560">Oxidoreductase</keyword>
<reference evidence="4" key="1">
    <citation type="submission" date="2016-10" db="EMBL/GenBank/DDBJ databases">
        <authorList>
            <person name="Varghese N."/>
            <person name="Submissions S."/>
        </authorList>
    </citation>
    <scope>NUCLEOTIDE SEQUENCE [LARGE SCALE GENOMIC DNA]</scope>
    <source>
        <strain evidence="4">CGMCC 1.6474</strain>
    </source>
</reference>
<dbReference type="InterPro" id="IPR002347">
    <property type="entry name" value="SDR_fam"/>
</dbReference>
<dbReference type="InterPro" id="IPR036291">
    <property type="entry name" value="NAD(P)-bd_dom_sf"/>
</dbReference>
<keyword evidence="4" id="KW-1185">Reference proteome</keyword>
<dbReference type="PANTHER" id="PTHR43157:SF31">
    <property type="entry name" value="PHOSPHATIDYLINOSITOL-GLYCAN BIOSYNTHESIS CLASS F PROTEIN"/>
    <property type="match status" value="1"/>
</dbReference>
<dbReference type="CDD" id="cd05327">
    <property type="entry name" value="retinol-DH_like_SDR_c_like"/>
    <property type="match status" value="1"/>
</dbReference>
<protein>
    <submittedName>
        <fullName evidence="3">Short-chain dehydrogenase</fullName>
    </submittedName>
</protein>
<evidence type="ECO:0000256" key="1">
    <source>
        <dbReference type="ARBA" id="ARBA00023002"/>
    </source>
</evidence>
<accession>A0A1I4KIT5</accession>
<proteinExistence type="inferred from homology"/>
<dbReference type="GO" id="GO:0016491">
    <property type="term" value="F:oxidoreductase activity"/>
    <property type="evidence" value="ECO:0007669"/>
    <property type="project" value="UniProtKB-KW"/>
</dbReference>
<sequence length="283" mass="30306">MSVDLRGRQALVTGATSGIGAETALGLARLGARVGIVGRDPARTEATAARLRGETGGEIDVFLADLSEQAQVRRLAAEASARYPVLDILVNNAGAIFSERHVTVDGFERTWALDHLAYVLLTHELMPRLAAAPAARIVNVASAAHTRGRIDFDDLDGARRFSAMGRYAQAKLGNVLFTYALARRLAGTRMTVNAVHPGVVATKFAGNTHGWLRVAWRLIRPWLMTPEQGAQTSLYVATSPEVAGVSGCYFAKGRAVASSPLSRDAALQERVWTLSRSQMGIGD</sequence>
<dbReference type="Gene3D" id="3.40.50.720">
    <property type="entry name" value="NAD(P)-binding Rossmann-like Domain"/>
    <property type="match status" value="1"/>
</dbReference>
<evidence type="ECO:0000313" key="3">
    <source>
        <dbReference type="EMBL" id="SFL78337.1"/>
    </source>
</evidence>
<name>A0A1I4KIT5_9HYPH</name>
<dbReference type="STRING" id="414703.SAMN04488125_12461"/>
<dbReference type="EMBL" id="FOSV01000024">
    <property type="protein sequence ID" value="SFL78337.1"/>
    <property type="molecule type" value="Genomic_DNA"/>
</dbReference>
<evidence type="ECO:0000256" key="2">
    <source>
        <dbReference type="RuleBase" id="RU000363"/>
    </source>
</evidence>
<organism evidence="3 4">
    <name type="scientific">Methylorubrum salsuginis</name>
    <dbReference type="NCBI Taxonomy" id="414703"/>
    <lineage>
        <taxon>Bacteria</taxon>
        <taxon>Pseudomonadati</taxon>
        <taxon>Pseudomonadota</taxon>
        <taxon>Alphaproteobacteria</taxon>
        <taxon>Hyphomicrobiales</taxon>
        <taxon>Methylobacteriaceae</taxon>
        <taxon>Methylorubrum</taxon>
    </lineage>
</organism>
<dbReference type="SUPFAM" id="SSF51735">
    <property type="entry name" value="NAD(P)-binding Rossmann-fold domains"/>
    <property type="match status" value="1"/>
</dbReference>
<dbReference type="Pfam" id="PF00106">
    <property type="entry name" value="adh_short"/>
    <property type="match status" value="1"/>
</dbReference>
<comment type="similarity">
    <text evidence="2">Belongs to the short-chain dehydrogenases/reductases (SDR) family.</text>
</comment>